<sequence>MVFAGHLRCDGLRGVRVISFLRSAVADPGRRLNGADDPDGDHRRGHDALAQTIVETQNAEIEAMENLLTSM</sequence>
<reference evidence="1" key="2">
    <citation type="submission" date="2020-09" db="EMBL/GenBank/DDBJ databases">
        <authorList>
            <person name="Sun Q."/>
            <person name="Zhou Y."/>
        </authorList>
    </citation>
    <scope>NUCLEOTIDE SEQUENCE</scope>
    <source>
        <strain evidence="1">CGMCC 4.7398</strain>
    </source>
</reference>
<reference evidence="1" key="1">
    <citation type="journal article" date="2014" name="Int. J. Syst. Evol. Microbiol.">
        <title>Complete genome sequence of Corynebacterium casei LMG S-19264T (=DSM 44701T), isolated from a smear-ripened cheese.</title>
        <authorList>
            <consortium name="US DOE Joint Genome Institute (JGI-PGF)"/>
            <person name="Walter F."/>
            <person name="Albersmeier A."/>
            <person name="Kalinowski J."/>
            <person name="Ruckert C."/>
        </authorList>
    </citation>
    <scope>NUCLEOTIDE SEQUENCE</scope>
    <source>
        <strain evidence="1">CGMCC 4.7398</strain>
    </source>
</reference>
<proteinExistence type="predicted"/>
<evidence type="ECO:0000313" key="2">
    <source>
        <dbReference type="Proteomes" id="UP000627369"/>
    </source>
</evidence>
<evidence type="ECO:0000313" key="1">
    <source>
        <dbReference type="EMBL" id="GHH66734.1"/>
    </source>
</evidence>
<comment type="caution">
    <text evidence="1">The sequence shown here is derived from an EMBL/GenBank/DDBJ whole genome shotgun (WGS) entry which is preliminary data.</text>
</comment>
<protein>
    <submittedName>
        <fullName evidence="1">Uncharacterized protein</fullName>
    </submittedName>
</protein>
<dbReference type="Proteomes" id="UP000627369">
    <property type="component" value="Unassembled WGS sequence"/>
</dbReference>
<dbReference type="EMBL" id="BNAS01000001">
    <property type="protein sequence ID" value="GHH66734.1"/>
    <property type="molecule type" value="Genomic_DNA"/>
</dbReference>
<name>A0A919FJH4_9MICO</name>
<accession>A0A919FJH4</accession>
<gene>
    <name evidence="1" type="ORF">GCM10017772_07230</name>
</gene>
<keyword evidence="2" id="KW-1185">Reference proteome</keyword>
<organism evidence="1 2">
    <name type="scientific">Promicromonospora soli</name>
    <dbReference type="NCBI Taxonomy" id="2035533"/>
    <lineage>
        <taxon>Bacteria</taxon>
        <taxon>Bacillati</taxon>
        <taxon>Actinomycetota</taxon>
        <taxon>Actinomycetes</taxon>
        <taxon>Micrococcales</taxon>
        <taxon>Promicromonosporaceae</taxon>
        <taxon>Promicromonospora</taxon>
    </lineage>
</organism>
<dbReference type="AlphaFoldDB" id="A0A919FJH4"/>